<feature type="region of interest" description="Disordered" evidence="1">
    <location>
        <begin position="255"/>
        <end position="314"/>
    </location>
</feature>
<feature type="compositionally biased region" description="Polar residues" evidence="1">
    <location>
        <begin position="633"/>
        <end position="654"/>
    </location>
</feature>
<evidence type="ECO:0000313" key="3">
    <source>
        <dbReference type="EMBL" id="NIJ23827.1"/>
    </source>
</evidence>
<reference evidence="3 4" key="1">
    <citation type="submission" date="2020-03" db="EMBL/GenBank/DDBJ databases">
        <title>Genomic Encyclopedia of Type Strains, Phase IV (KMG-IV): sequencing the most valuable type-strain genomes for metagenomic binning, comparative biology and taxonomic classification.</title>
        <authorList>
            <person name="Goeker M."/>
        </authorList>
    </citation>
    <scope>NUCLEOTIDE SEQUENCE [LARGE SCALE GENOMIC DNA]</scope>
    <source>
        <strain evidence="3 4">DSM 22753</strain>
    </source>
</reference>
<dbReference type="EMBL" id="JAASQP010000001">
    <property type="protein sequence ID" value="NIJ23827.1"/>
    <property type="molecule type" value="Genomic_DNA"/>
</dbReference>
<feature type="region of interest" description="Disordered" evidence="1">
    <location>
        <begin position="1"/>
        <end position="74"/>
    </location>
</feature>
<dbReference type="Proteomes" id="UP000788153">
    <property type="component" value="Unassembled WGS sequence"/>
</dbReference>
<sequence>MLPGAAPANARQPLAETGKPLPDAPTTSAEVAPTAARLIADDEALDLVPPALAEDSPHPAAHPGHDGTSQPHTVSPAPIALALRITGIIRGTVAPDPQSDVIKLPNDEGAAPGAGESAATAKDLPANSLDRSFPPPEIVQPVRALPETIAPPASEVDADPDTPDADPGADVETDDRTATAPLGLPPEIALQGLPQPAAPDVPVTPAAAAIRTPALGIDDAPLPRLAPTFAEVGNMRSSAADAAIVAGAETLPGAQASVPEAREATASTRYTAPGETAGSPATADRKSRVATDGAVRSQPEPPLAQAPPTASLKRGTTSIGRTAALDASLLPTPAQLPSMSANHAPRPAALPDIHSIAHPDSLAADGRASGPRRTSQHVALQAIESSIAAIRPRSIFQAASGHPTRLATMATAAPVEAAPSAPVPPPASSVAVPASPIQAVPPTPLDGAELVRTPVTVRGDAAVDAPSALPAPASMPRTEPVAVPAGQAFASAVFAAVETVRHKPAPRGSVAELAMIAGIDLSSSSTTSSIIAPAAAATLDTSRADWMGDMIDRIEMLTAAVGIERRETRVRLNPDQLGSVEIAIERDGDTTNLRFTAETAATRTLLADAVPRLAEIADARGLRLGQTQVDLGGNAAQSNAQHQRQPEPQGQANRTPAPATPAADDAAEPTDRLA</sequence>
<evidence type="ECO:0000256" key="1">
    <source>
        <dbReference type="SAM" id="MobiDB-lite"/>
    </source>
</evidence>
<feature type="compositionally biased region" description="Acidic residues" evidence="1">
    <location>
        <begin position="156"/>
        <end position="173"/>
    </location>
</feature>
<feature type="region of interest" description="Disordered" evidence="1">
    <location>
        <begin position="633"/>
        <end position="674"/>
    </location>
</feature>
<dbReference type="CDD" id="cd17470">
    <property type="entry name" value="T3SS_Flik_C"/>
    <property type="match status" value="1"/>
</dbReference>
<dbReference type="Pfam" id="PF02120">
    <property type="entry name" value="Flg_hook"/>
    <property type="match status" value="1"/>
</dbReference>
<dbReference type="InterPro" id="IPR021136">
    <property type="entry name" value="Flagellar_hook_control-like_C"/>
</dbReference>
<name>A0ABX0U398_9SPHN</name>
<gene>
    <name evidence="3" type="ORF">FHT01_001369</name>
</gene>
<accession>A0ABX0U398</accession>
<feature type="compositionally biased region" description="Low complexity" evidence="1">
    <location>
        <begin position="109"/>
        <end position="121"/>
    </location>
</feature>
<keyword evidence="4" id="KW-1185">Reference proteome</keyword>
<dbReference type="RefSeq" id="WP_166745451.1">
    <property type="nucleotide sequence ID" value="NZ_BAAAEV010000001.1"/>
</dbReference>
<evidence type="ECO:0000259" key="2">
    <source>
        <dbReference type="Pfam" id="PF02120"/>
    </source>
</evidence>
<comment type="caution">
    <text evidence="3">The sequence shown here is derived from an EMBL/GenBank/DDBJ whole genome shotgun (WGS) entry which is preliminary data.</text>
</comment>
<feature type="region of interest" description="Disordered" evidence="1">
    <location>
        <begin position="152"/>
        <end position="200"/>
    </location>
</feature>
<dbReference type="Gene3D" id="3.30.750.140">
    <property type="match status" value="1"/>
</dbReference>
<organism evidence="3 4">
    <name type="scientific">Sphingomonas japonica</name>
    <dbReference type="NCBI Taxonomy" id="511662"/>
    <lineage>
        <taxon>Bacteria</taxon>
        <taxon>Pseudomonadati</taxon>
        <taxon>Pseudomonadota</taxon>
        <taxon>Alphaproteobacteria</taxon>
        <taxon>Sphingomonadales</taxon>
        <taxon>Sphingomonadaceae</taxon>
        <taxon>Sphingomonas</taxon>
    </lineage>
</organism>
<feature type="domain" description="Flagellar hook-length control protein-like C-terminal" evidence="2">
    <location>
        <begin position="565"/>
        <end position="636"/>
    </location>
</feature>
<protein>
    <recommendedName>
        <fullName evidence="2">Flagellar hook-length control protein-like C-terminal domain-containing protein</fullName>
    </recommendedName>
</protein>
<feature type="region of interest" description="Disordered" evidence="1">
    <location>
        <begin position="93"/>
        <end position="121"/>
    </location>
</feature>
<dbReference type="InterPro" id="IPR038610">
    <property type="entry name" value="FliK-like_C_sf"/>
</dbReference>
<evidence type="ECO:0000313" key="4">
    <source>
        <dbReference type="Proteomes" id="UP000788153"/>
    </source>
</evidence>
<proteinExistence type="predicted"/>
<feature type="compositionally biased region" description="Low complexity" evidence="1">
    <location>
        <begin position="655"/>
        <end position="664"/>
    </location>
</feature>